<reference evidence="11 13" key="1">
    <citation type="journal article" date="2017" name="Nature">
        <title>The sunflower genome provides insights into oil metabolism, flowering and Asterid evolution.</title>
        <authorList>
            <person name="Badouin H."/>
            <person name="Gouzy J."/>
            <person name="Grassa C.J."/>
            <person name="Murat F."/>
            <person name="Staton S.E."/>
            <person name="Cottret L."/>
            <person name="Lelandais-Briere C."/>
            <person name="Owens G.L."/>
            <person name="Carrere S."/>
            <person name="Mayjonade B."/>
            <person name="Legrand L."/>
            <person name="Gill N."/>
            <person name="Kane N.C."/>
            <person name="Bowers J.E."/>
            <person name="Hubner S."/>
            <person name="Bellec A."/>
            <person name="Berard A."/>
            <person name="Berges H."/>
            <person name="Blanchet N."/>
            <person name="Boniface M.C."/>
            <person name="Brunel D."/>
            <person name="Catrice O."/>
            <person name="Chaidir N."/>
            <person name="Claudel C."/>
            <person name="Donnadieu C."/>
            <person name="Faraut T."/>
            <person name="Fievet G."/>
            <person name="Helmstetter N."/>
            <person name="King M."/>
            <person name="Knapp S.J."/>
            <person name="Lai Z."/>
            <person name="Le Paslier M.C."/>
            <person name="Lippi Y."/>
            <person name="Lorenzon L."/>
            <person name="Mandel J.R."/>
            <person name="Marage G."/>
            <person name="Marchand G."/>
            <person name="Marquand E."/>
            <person name="Bret-Mestries E."/>
            <person name="Morien E."/>
            <person name="Nambeesan S."/>
            <person name="Nguyen T."/>
            <person name="Pegot-Espagnet P."/>
            <person name="Pouilly N."/>
            <person name="Raftis F."/>
            <person name="Sallet E."/>
            <person name="Schiex T."/>
            <person name="Thomas J."/>
            <person name="Vandecasteele C."/>
            <person name="Vares D."/>
            <person name="Vear F."/>
            <person name="Vautrin S."/>
            <person name="Crespi M."/>
            <person name="Mangin B."/>
            <person name="Burke J.M."/>
            <person name="Salse J."/>
            <person name="Munos S."/>
            <person name="Vincourt P."/>
            <person name="Rieseberg L.H."/>
            <person name="Langlade N.B."/>
        </authorList>
    </citation>
    <scope>NUCLEOTIDE SEQUENCE [LARGE SCALE GENOMIC DNA]</scope>
    <source>
        <strain evidence="13">cv. SF193</strain>
        <tissue evidence="11">Leaves</tissue>
    </source>
</reference>
<dbReference type="GO" id="GO:0046593">
    <property type="term" value="F:mandelonitrile lyase activity"/>
    <property type="evidence" value="ECO:0007669"/>
    <property type="project" value="UniProtKB-EC"/>
</dbReference>
<evidence type="ECO:0000256" key="3">
    <source>
        <dbReference type="ARBA" id="ARBA00022630"/>
    </source>
</evidence>
<dbReference type="Pfam" id="PF00732">
    <property type="entry name" value="GMC_oxred_N"/>
    <property type="match status" value="1"/>
</dbReference>
<dbReference type="Gene3D" id="3.50.50.60">
    <property type="entry name" value="FAD/NAD(P)-binding domain"/>
    <property type="match status" value="1"/>
</dbReference>
<keyword evidence="13" id="KW-1185">Reference proteome</keyword>
<evidence type="ECO:0000256" key="8">
    <source>
        <dbReference type="RuleBase" id="RU003968"/>
    </source>
</evidence>
<feature type="binding site" evidence="6">
    <location>
        <position position="160"/>
    </location>
    <ligand>
        <name>FAD</name>
        <dbReference type="ChEBI" id="CHEBI:57692"/>
    </ligand>
</feature>
<feature type="domain" description="Glucose-methanol-choline oxidoreductase N-terminal" evidence="10">
    <location>
        <begin position="313"/>
        <end position="327"/>
    </location>
</feature>
<evidence type="ECO:0000259" key="9">
    <source>
        <dbReference type="PROSITE" id="PS00623"/>
    </source>
</evidence>
<dbReference type="PANTHER" id="PTHR45968:SF36">
    <property type="entry name" value="(R)-MANDELONITRILE LYASE 4-RELATED"/>
    <property type="match status" value="1"/>
</dbReference>
<keyword evidence="3 8" id="KW-0285">Flavoprotein</keyword>
<dbReference type="SUPFAM" id="SSF54373">
    <property type="entry name" value="FAD-linked reductases, C-terminal domain"/>
    <property type="match status" value="1"/>
</dbReference>
<feature type="binding site" evidence="6">
    <location>
        <position position="156"/>
    </location>
    <ligand>
        <name>FAD</name>
        <dbReference type="ChEBI" id="CHEBI:57692"/>
    </ligand>
</feature>
<dbReference type="PIRSF" id="PIRSF000137">
    <property type="entry name" value="Alcohol_oxidase"/>
    <property type="match status" value="1"/>
</dbReference>
<keyword evidence="11" id="KW-0456">Lyase</keyword>
<dbReference type="GO" id="GO:0050660">
    <property type="term" value="F:flavin adenine dinucleotide binding"/>
    <property type="evidence" value="ECO:0007669"/>
    <property type="project" value="InterPro"/>
</dbReference>
<dbReference type="PROSITE" id="PS00623">
    <property type="entry name" value="GMC_OXRED_1"/>
    <property type="match status" value="1"/>
</dbReference>
<dbReference type="InterPro" id="IPR000172">
    <property type="entry name" value="GMC_OxRdtase_N"/>
</dbReference>
<reference evidence="11" key="3">
    <citation type="submission" date="2020-06" db="EMBL/GenBank/DDBJ databases">
        <title>Helianthus annuus Genome sequencing and assembly Release 2.</title>
        <authorList>
            <person name="Gouzy J."/>
            <person name="Langlade N."/>
            <person name="Munos S."/>
        </authorList>
    </citation>
    <scope>NUCLEOTIDE SEQUENCE</scope>
    <source>
        <tissue evidence="11">Leaves</tissue>
    </source>
</reference>
<dbReference type="Gramene" id="mRNA:HanXRQr2_Chr09g0370161">
    <property type="protein sequence ID" value="mRNA:HanXRQr2_Chr09g0370161"/>
    <property type="gene ID" value="HanXRQr2_Chr09g0370161"/>
</dbReference>
<evidence type="ECO:0000259" key="10">
    <source>
        <dbReference type="PROSITE" id="PS00624"/>
    </source>
</evidence>
<reference evidence="12" key="2">
    <citation type="submission" date="2017-02" db="EMBL/GenBank/DDBJ databases">
        <title>Sunflower complete genome.</title>
        <authorList>
            <person name="Langlade N."/>
            <person name="Munos S."/>
        </authorList>
    </citation>
    <scope>NUCLEOTIDE SEQUENCE [LARGE SCALE GENOMIC DNA]</scope>
    <source>
        <tissue evidence="12">Leaves</tissue>
    </source>
</reference>
<evidence type="ECO:0000256" key="2">
    <source>
        <dbReference type="ARBA" id="ARBA00010790"/>
    </source>
</evidence>
<organism evidence="12 13">
    <name type="scientific">Helianthus annuus</name>
    <name type="common">Common sunflower</name>
    <dbReference type="NCBI Taxonomy" id="4232"/>
    <lineage>
        <taxon>Eukaryota</taxon>
        <taxon>Viridiplantae</taxon>
        <taxon>Streptophyta</taxon>
        <taxon>Embryophyta</taxon>
        <taxon>Tracheophyta</taxon>
        <taxon>Spermatophyta</taxon>
        <taxon>Magnoliopsida</taxon>
        <taxon>eudicotyledons</taxon>
        <taxon>Gunneridae</taxon>
        <taxon>Pentapetalae</taxon>
        <taxon>asterids</taxon>
        <taxon>campanulids</taxon>
        <taxon>Asterales</taxon>
        <taxon>Asteraceae</taxon>
        <taxon>Asteroideae</taxon>
        <taxon>Heliantheae alliance</taxon>
        <taxon>Heliantheae</taxon>
        <taxon>Helianthus</taxon>
    </lineage>
</organism>
<dbReference type="EC" id="4.1.2.10" evidence="11"/>
<evidence type="ECO:0000256" key="6">
    <source>
        <dbReference type="PIRSR" id="PIRSR000137-2"/>
    </source>
</evidence>
<evidence type="ECO:0000313" key="12">
    <source>
        <dbReference type="EMBL" id="OTG13923.1"/>
    </source>
</evidence>
<evidence type="ECO:0000256" key="1">
    <source>
        <dbReference type="ARBA" id="ARBA00001974"/>
    </source>
</evidence>
<evidence type="ECO:0000313" key="13">
    <source>
        <dbReference type="Proteomes" id="UP000215914"/>
    </source>
</evidence>
<dbReference type="SUPFAM" id="SSF51905">
    <property type="entry name" value="FAD/NAD(P)-binding domain"/>
    <property type="match status" value="1"/>
</dbReference>
<dbReference type="PROSITE" id="PS00624">
    <property type="entry name" value="GMC_OXRED_2"/>
    <property type="match status" value="1"/>
</dbReference>
<dbReference type="STRING" id="4232.A0A251TT65"/>
<feature type="binding site" evidence="6">
    <location>
        <begin position="554"/>
        <end position="555"/>
    </location>
    <ligand>
        <name>FAD</name>
        <dbReference type="ChEBI" id="CHEBI:57692"/>
    </ligand>
</feature>
<evidence type="ECO:0000313" key="11">
    <source>
        <dbReference type="EMBL" id="KAF5789347.1"/>
    </source>
</evidence>
<protein>
    <submittedName>
        <fullName evidence="11">(R)-mandelonitrile lyase</fullName>
        <ecNumber evidence="11">4.1.2.10</ecNumber>
    </submittedName>
    <submittedName>
        <fullName evidence="12">Putative long-chain-alcohol oxidase, FAD/NAD(P)-binding domain protein</fullName>
    </submittedName>
</protein>
<accession>A0A251TT65</accession>
<sequence>MNGQLTSLFLFKGHSTPISPSLCLNNMKRANHHLVVLFLLVISVGSQWKIECLLEPNSRPDESYLGFTHEAAAFSPAKEYDYIIVGGGTTGCPLAATLSEKYSVLLLERGGVAATSDANIYYEDRMFNPLLYADAFDSPAQDFKTDEGVLCHRGRVLGGTSMINFGFWSRADDYFYENSGIEWDMSAVKSAYEWVEDSIVTRRVRLGAFQATTFDALVEAGVVPDNGFTLDHVQGAKVGGSTFDDSGRRHGAVELLSKGNPENLTVVVHAIVNRVIFSTSQPLAATGVTYHDSRGRRKEVRVRTGGEVILSAGTLGSPQLLLLSGLGPNSTLSSLNIPVVRDHPFIGQFMADNPRNTVVLKVPDNITDVGIHVAGITNSGPYVESTALPRVTTIIPFIPFLNVVAPTNLSLALLAGKVSRPKAIGSLNLKSSFDVTITPRVRFNYYSNADDRLQCRNIVDVLRSVLETPAMGKYKFPTINGPSRLIFIGPSVPKDSNDEESVATFCNQTLGSFNHYHGGCLVNKVVDSRLKVIGVDSLRVADASTFFNSPGTNPQAATMMLGRYIGEKILNERAAGDTHS</sequence>
<feature type="binding site" evidence="6">
    <location>
        <begin position="89"/>
        <end position="90"/>
    </location>
    <ligand>
        <name>FAD</name>
        <dbReference type="ChEBI" id="CHEBI:57692"/>
    </ligand>
</feature>
<proteinExistence type="inferred from homology"/>
<dbReference type="GO" id="GO:0016614">
    <property type="term" value="F:oxidoreductase activity, acting on CH-OH group of donors"/>
    <property type="evidence" value="ECO:0007669"/>
    <property type="project" value="InterPro"/>
</dbReference>
<evidence type="ECO:0000256" key="5">
    <source>
        <dbReference type="ARBA" id="ARBA00022827"/>
    </source>
</evidence>
<feature type="domain" description="Glucose-methanol-choline oxidoreductase N-terminal" evidence="9">
    <location>
        <begin position="154"/>
        <end position="177"/>
    </location>
</feature>
<dbReference type="EMBL" id="MNCJ02000324">
    <property type="protein sequence ID" value="KAF5789347.1"/>
    <property type="molecule type" value="Genomic_DNA"/>
</dbReference>
<feature type="binding site" evidence="6">
    <location>
        <position position="272"/>
    </location>
    <ligand>
        <name>FAD</name>
        <dbReference type="ChEBI" id="CHEBI:57692"/>
    </ligand>
</feature>
<dbReference type="AlphaFoldDB" id="A0A251TT65"/>
<comment type="similarity">
    <text evidence="2 8">Belongs to the GMC oxidoreductase family.</text>
</comment>
<keyword evidence="7" id="KW-1015">Disulfide bond</keyword>
<dbReference type="InterPro" id="IPR007867">
    <property type="entry name" value="GMC_OxRtase_C"/>
</dbReference>
<dbReference type="InParanoid" id="A0A251TT65"/>
<dbReference type="InterPro" id="IPR012132">
    <property type="entry name" value="GMC_OxRdtase"/>
</dbReference>
<name>A0A251TT65_HELAN</name>
<evidence type="ECO:0000256" key="4">
    <source>
        <dbReference type="ARBA" id="ARBA00022729"/>
    </source>
</evidence>
<keyword evidence="4" id="KW-0732">Signal</keyword>
<dbReference type="PANTHER" id="PTHR45968">
    <property type="entry name" value="OSJNBA0019K04.7 PROTEIN"/>
    <property type="match status" value="1"/>
</dbReference>
<dbReference type="EMBL" id="CM007898">
    <property type="protein sequence ID" value="OTG13923.1"/>
    <property type="molecule type" value="Genomic_DNA"/>
</dbReference>
<dbReference type="InterPro" id="IPR036188">
    <property type="entry name" value="FAD/NAD-bd_sf"/>
</dbReference>
<comment type="cofactor">
    <cofactor evidence="1 6">
        <name>FAD</name>
        <dbReference type="ChEBI" id="CHEBI:57692"/>
    </cofactor>
</comment>
<dbReference type="Proteomes" id="UP000215914">
    <property type="component" value="Chromosome 9"/>
</dbReference>
<dbReference type="InterPro" id="IPR051871">
    <property type="entry name" value="GMC_Oxidoreductase-Related"/>
</dbReference>
<keyword evidence="5 6" id="KW-0274">FAD</keyword>
<dbReference type="Gene3D" id="3.30.410.40">
    <property type="match status" value="1"/>
</dbReference>
<gene>
    <name evidence="12" type="ORF">HannXRQ_Chr09g0243611</name>
    <name evidence="11" type="ORF">HanXRQr2_Chr09g0370161</name>
</gene>
<feature type="disulfide bond" evidence="7">
    <location>
        <begin position="455"/>
        <end position="506"/>
    </location>
</feature>
<dbReference type="Pfam" id="PF05199">
    <property type="entry name" value="GMC_oxred_C"/>
    <property type="match status" value="1"/>
</dbReference>
<evidence type="ECO:0000256" key="7">
    <source>
        <dbReference type="PIRSR" id="PIRSR000137-3"/>
    </source>
</evidence>